<evidence type="ECO:0000313" key="1">
    <source>
        <dbReference type="EMBL" id="PHM48274.1"/>
    </source>
</evidence>
<keyword evidence="2" id="KW-1185">Reference proteome</keyword>
<dbReference type="AlphaFoldDB" id="A0A2D0JPQ8"/>
<protein>
    <submittedName>
        <fullName evidence="1">Uncharacterized protein</fullName>
    </submittedName>
</protein>
<sequence length="87" mass="9664">MNYANKHIDKVLIIAILSIPKMGFSSVDESLNYCATTESWVAQKVIQHAVEANKQLDPQNAVSTFIARHPLEKGKLPITLSDWGQSL</sequence>
<dbReference type="EMBL" id="NITZ01000011">
    <property type="protein sequence ID" value="PHM48274.1"/>
    <property type="molecule type" value="Genomic_DNA"/>
</dbReference>
<gene>
    <name evidence="1" type="ORF">Xmir_02346</name>
</gene>
<comment type="caution">
    <text evidence="1">The sequence shown here is derived from an EMBL/GenBank/DDBJ whole genome shotgun (WGS) entry which is preliminary data.</text>
</comment>
<organism evidence="1 2">
    <name type="scientific">Xenorhabdus miraniensis</name>
    <dbReference type="NCBI Taxonomy" id="351674"/>
    <lineage>
        <taxon>Bacteria</taxon>
        <taxon>Pseudomonadati</taxon>
        <taxon>Pseudomonadota</taxon>
        <taxon>Gammaproteobacteria</taxon>
        <taxon>Enterobacterales</taxon>
        <taxon>Morganellaceae</taxon>
        <taxon>Xenorhabdus</taxon>
    </lineage>
</organism>
<dbReference type="Proteomes" id="UP000221980">
    <property type="component" value="Unassembled WGS sequence"/>
</dbReference>
<reference evidence="1 2" key="1">
    <citation type="journal article" date="2017" name="Nat. Microbiol.">
        <title>Natural product diversity associated with the nematode symbionts Photorhabdus and Xenorhabdus.</title>
        <authorList>
            <person name="Tobias N.J."/>
            <person name="Wolff H."/>
            <person name="Djahanschiri B."/>
            <person name="Grundmann F."/>
            <person name="Kronenwerth M."/>
            <person name="Shi Y.M."/>
            <person name="Simonyi S."/>
            <person name="Grun P."/>
            <person name="Shapiro-Ilan D."/>
            <person name="Pidot S.J."/>
            <person name="Stinear T.P."/>
            <person name="Ebersberger I."/>
            <person name="Bode H.B."/>
        </authorList>
    </citation>
    <scope>NUCLEOTIDE SEQUENCE [LARGE SCALE GENOMIC DNA]</scope>
    <source>
        <strain evidence="1 2">DSM 17902</strain>
    </source>
</reference>
<name>A0A2D0JPQ8_9GAMM</name>
<accession>A0A2D0JPQ8</accession>
<proteinExistence type="predicted"/>
<evidence type="ECO:0000313" key="2">
    <source>
        <dbReference type="Proteomes" id="UP000221980"/>
    </source>
</evidence>